<dbReference type="GO" id="GO:0033617">
    <property type="term" value="P:mitochondrial respiratory chain complex IV assembly"/>
    <property type="evidence" value="ECO:0007669"/>
    <property type="project" value="InterPro"/>
</dbReference>
<dbReference type="AlphaFoldDB" id="A0A9P8C6T3"/>
<dbReference type="PANTHER" id="PTHR31586:SF1">
    <property type="entry name" value="CYTOCHROME C OXIDASE ASSEMBLY PROTEIN COX20, MITOCHONDRIAL"/>
    <property type="match status" value="1"/>
</dbReference>
<keyword evidence="12" id="KW-1185">Reference proteome</keyword>
<dbReference type="InterPro" id="IPR022533">
    <property type="entry name" value="Cox20"/>
</dbReference>
<dbReference type="Pfam" id="PF12597">
    <property type="entry name" value="Cox20"/>
    <property type="match status" value="1"/>
</dbReference>
<evidence type="ECO:0000313" key="12">
    <source>
        <dbReference type="Proteomes" id="UP000824998"/>
    </source>
</evidence>
<protein>
    <recommendedName>
        <fullName evidence="3">Cytochrome c oxidase assembly protein COX20, mitochondrial</fullName>
    </recommendedName>
</protein>
<evidence type="ECO:0000256" key="7">
    <source>
        <dbReference type="ARBA" id="ARBA00023128"/>
    </source>
</evidence>
<comment type="caution">
    <text evidence="11">The sequence shown here is derived from an EMBL/GenBank/DDBJ whole genome shotgun (WGS) entry which is preliminary data.</text>
</comment>
<feature type="region of interest" description="Disordered" evidence="9">
    <location>
        <begin position="1"/>
        <end position="66"/>
    </location>
</feature>
<evidence type="ECO:0000256" key="8">
    <source>
        <dbReference type="ARBA" id="ARBA00023136"/>
    </source>
</evidence>
<evidence type="ECO:0000256" key="9">
    <source>
        <dbReference type="SAM" id="MobiDB-lite"/>
    </source>
</evidence>
<evidence type="ECO:0000256" key="4">
    <source>
        <dbReference type="ARBA" id="ARBA00022692"/>
    </source>
</evidence>
<dbReference type="GO" id="GO:0005743">
    <property type="term" value="C:mitochondrial inner membrane"/>
    <property type="evidence" value="ECO:0007669"/>
    <property type="project" value="UniProtKB-SubCell"/>
</dbReference>
<comment type="similarity">
    <text evidence="2">Belongs to the COX20 family.</text>
</comment>
<evidence type="ECO:0000256" key="3">
    <source>
        <dbReference type="ARBA" id="ARBA00017689"/>
    </source>
</evidence>
<keyword evidence="5" id="KW-0999">Mitochondrion inner membrane</keyword>
<keyword evidence="4 10" id="KW-0812">Transmembrane</keyword>
<reference evidence="11" key="1">
    <citation type="journal article" date="2021" name="IMA Fungus">
        <title>Genomic characterization of three marine fungi, including Emericellopsis atlantica sp. nov. with signatures of a generalist lifestyle and marine biomass degradation.</title>
        <authorList>
            <person name="Hagestad O.C."/>
            <person name="Hou L."/>
            <person name="Andersen J.H."/>
            <person name="Hansen E.H."/>
            <person name="Altermark B."/>
            <person name="Li C."/>
            <person name="Kuhnert E."/>
            <person name="Cox R.J."/>
            <person name="Crous P.W."/>
            <person name="Spatafora J.W."/>
            <person name="Lail K."/>
            <person name="Amirebrahimi M."/>
            <person name="Lipzen A."/>
            <person name="Pangilinan J."/>
            <person name="Andreopoulos W."/>
            <person name="Hayes R.D."/>
            <person name="Ng V."/>
            <person name="Grigoriev I.V."/>
            <person name="Jackson S.A."/>
            <person name="Sutton T.D.S."/>
            <person name="Dobson A.D.W."/>
            <person name="Rama T."/>
        </authorList>
    </citation>
    <scope>NUCLEOTIDE SEQUENCE</scope>
    <source>
        <strain evidence="11">TRa018bII</strain>
    </source>
</reference>
<organism evidence="11 12">
    <name type="scientific">Amylocarpus encephaloides</name>
    <dbReference type="NCBI Taxonomy" id="45428"/>
    <lineage>
        <taxon>Eukaryota</taxon>
        <taxon>Fungi</taxon>
        <taxon>Dikarya</taxon>
        <taxon>Ascomycota</taxon>
        <taxon>Pezizomycotina</taxon>
        <taxon>Leotiomycetes</taxon>
        <taxon>Helotiales</taxon>
        <taxon>Helotiales incertae sedis</taxon>
        <taxon>Amylocarpus</taxon>
    </lineage>
</organism>
<name>A0A9P8C6T3_9HELO</name>
<gene>
    <name evidence="11" type="ORF">BJ875DRAFT_372948</name>
</gene>
<proteinExistence type="inferred from homology"/>
<comment type="subcellular location">
    <subcellularLocation>
        <location evidence="1">Mitochondrion inner membrane</location>
    </subcellularLocation>
</comment>
<accession>A0A9P8C6T3</accession>
<dbReference type="EMBL" id="MU251416">
    <property type="protein sequence ID" value="KAG9236053.1"/>
    <property type="molecule type" value="Genomic_DNA"/>
</dbReference>
<dbReference type="Proteomes" id="UP000824998">
    <property type="component" value="Unassembled WGS sequence"/>
</dbReference>
<feature type="region of interest" description="Disordered" evidence="9">
    <location>
        <begin position="157"/>
        <end position="194"/>
    </location>
</feature>
<feature type="compositionally biased region" description="Polar residues" evidence="9">
    <location>
        <begin position="53"/>
        <end position="64"/>
    </location>
</feature>
<feature type="transmembrane region" description="Helical" evidence="10">
    <location>
        <begin position="116"/>
        <end position="134"/>
    </location>
</feature>
<keyword evidence="7" id="KW-0496">Mitochondrion</keyword>
<keyword evidence="6 10" id="KW-1133">Transmembrane helix</keyword>
<feature type="compositionally biased region" description="Basic and acidic residues" evidence="9">
    <location>
        <begin position="157"/>
        <end position="188"/>
    </location>
</feature>
<evidence type="ECO:0000256" key="6">
    <source>
        <dbReference type="ARBA" id="ARBA00022989"/>
    </source>
</evidence>
<evidence type="ECO:0000256" key="1">
    <source>
        <dbReference type="ARBA" id="ARBA00004273"/>
    </source>
</evidence>
<evidence type="ECO:0000313" key="11">
    <source>
        <dbReference type="EMBL" id="KAG9236053.1"/>
    </source>
</evidence>
<evidence type="ECO:0000256" key="5">
    <source>
        <dbReference type="ARBA" id="ARBA00022792"/>
    </source>
</evidence>
<keyword evidence="8 10" id="KW-0472">Membrane</keyword>
<sequence length="194" mass="21635">MAGDTRDSNSLPQPRGPPPGETAPPSHVTETPPKVYEVFHGPPPSANALPEGSGQNTAGSSQETPKLKDAFKTLRWEDIQQVYMYPCARESLLMGIGGAFGMGGIRALWGAPIPKAANWAVGTFIFASLANYEFCQYRRMLEKSHMKRAVEIIDRKKAEKEAEAKKKRDERRRSKEEADAKAEEEAKKKGWKFW</sequence>
<feature type="transmembrane region" description="Helical" evidence="10">
    <location>
        <begin position="92"/>
        <end position="110"/>
    </location>
</feature>
<evidence type="ECO:0000256" key="2">
    <source>
        <dbReference type="ARBA" id="ARBA00009575"/>
    </source>
</evidence>
<evidence type="ECO:0000256" key="10">
    <source>
        <dbReference type="SAM" id="Phobius"/>
    </source>
</evidence>
<dbReference type="OrthoDB" id="14603at2759"/>
<dbReference type="PANTHER" id="PTHR31586">
    <property type="entry name" value="CYTOCHROME C OXIDASE PROTEIN 20"/>
    <property type="match status" value="1"/>
</dbReference>